<keyword evidence="2" id="KW-1185">Reference proteome</keyword>
<organism evidence="1 2">
    <name type="scientific">Seiridium unicorne</name>
    <dbReference type="NCBI Taxonomy" id="138068"/>
    <lineage>
        <taxon>Eukaryota</taxon>
        <taxon>Fungi</taxon>
        <taxon>Dikarya</taxon>
        <taxon>Ascomycota</taxon>
        <taxon>Pezizomycotina</taxon>
        <taxon>Sordariomycetes</taxon>
        <taxon>Xylariomycetidae</taxon>
        <taxon>Amphisphaeriales</taxon>
        <taxon>Sporocadaceae</taxon>
        <taxon>Seiridium</taxon>
    </lineage>
</organism>
<sequence>MNPTTTMLSCLELSPDVTTLRLTEPHQGGYAFICHGPESSKCRLTFIIFPLKVSDATARTEIISYHRTESCACPKELHPEQGMGIFFQTDEPEHDVGFAVYRRPDSQLDEAFDPSHEEPDVAAERTDRDYSVYALEKQWLDVLSAVLELKRLWGSPVSPRNPLTFYPTVSTGRNGLWMVQWPHVNGETALKDFKQPLEGFSGEVYFYEEGVPGKRTERWVHWQPLQCDGTKEDNVAIIPESVTDKTEN</sequence>
<dbReference type="Proteomes" id="UP001408356">
    <property type="component" value="Unassembled WGS sequence"/>
</dbReference>
<evidence type="ECO:0000313" key="2">
    <source>
        <dbReference type="Proteomes" id="UP001408356"/>
    </source>
</evidence>
<comment type="caution">
    <text evidence="1">The sequence shown here is derived from an EMBL/GenBank/DDBJ whole genome shotgun (WGS) entry which is preliminary data.</text>
</comment>
<protein>
    <submittedName>
        <fullName evidence="1">Uncharacterized protein</fullName>
    </submittedName>
</protein>
<reference evidence="1 2" key="1">
    <citation type="journal article" date="2024" name="J. Plant Pathol.">
        <title>Sequence and assembly of the genome of Seiridium unicorne, isolate CBS 538.82, causal agent of cypress canker disease.</title>
        <authorList>
            <person name="Scali E."/>
            <person name="Rocca G.D."/>
            <person name="Danti R."/>
            <person name="Garbelotto M."/>
            <person name="Barberini S."/>
            <person name="Baroncelli R."/>
            <person name="Emiliani G."/>
        </authorList>
    </citation>
    <scope>NUCLEOTIDE SEQUENCE [LARGE SCALE GENOMIC DNA]</scope>
    <source>
        <strain evidence="1 2">BM-138-508</strain>
    </source>
</reference>
<proteinExistence type="predicted"/>
<dbReference type="EMBL" id="JARVKF010000101">
    <property type="protein sequence ID" value="KAK9422988.1"/>
    <property type="molecule type" value="Genomic_DNA"/>
</dbReference>
<name>A0ABR2V7W3_9PEZI</name>
<accession>A0ABR2V7W3</accession>
<gene>
    <name evidence="1" type="ORF">SUNI508_04655</name>
</gene>
<evidence type="ECO:0000313" key="1">
    <source>
        <dbReference type="EMBL" id="KAK9422988.1"/>
    </source>
</evidence>